<protein>
    <submittedName>
        <fullName evidence="2">Uncharacterized protein</fullName>
    </submittedName>
</protein>
<evidence type="ECO:0000313" key="2">
    <source>
        <dbReference type="EMBL" id="SHJ89674.1"/>
    </source>
</evidence>
<keyword evidence="1" id="KW-0472">Membrane</keyword>
<reference evidence="2 3" key="1">
    <citation type="submission" date="2016-11" db="EMBL/GenBank/DDBJ databases">
        <authorList>
            <person name="Jaros S."/>
            <person name="Januszkiewicz K."/>
            <person name="Wedrychowicz H."/>
        </authorList>
    </citation>
    <scope>NUCLEOTIDE SEQUENCE [LARGE SCALE GENOMIC DNA]</scope>
    <source>
        <strain evidence="2 3">DSM 21864</strain>
    </source>
</reference>
<dbReference type="EMBL" id="FQZO01000010">
    <property type="protein sequence ID" value="SHJ89674.1"/>
    <property type="molecule type" value="Genomic_DNA"/>
</dbReference>
<sequence length="160" mass="18633">MEKKNKILWITGIVIVAAIVVLITINPFKRDVWDINADKLKNSFNAISGNAVIDDLSQWTPFEWDTLYSFTPYTTKDKIYEVIGYKWDNISETVNESMNQIVFVKDGKVVCYLYGYPENIKLGFNFGKYEGSHIKLTSEQKLSFETTISYNGVRYFYYIK</sequence>
<gene>
    <name evidence="2" type="ORF">SAMN05444401_0046</name>
</gene>
<evidence type="ECO:0000256" key="1">
    <source>
        <dbReference type="SAM" id="Phobius"/>
    </source>
</evidence>
<dbReference type="STRING" id="1121298.SAMN05444401_0046"/>
<dbReference type="RefSeq" id="WP_073011539.1">
    <property type="nucleotide sequence ID" value="NZ_FQZO01000010.1"/>
</dbReference>
<keyword evidence="3" id="KW-1185">Reference proteome</keyword>
<name>A0A1M6N1X3_9CLOT</name>
<evidence type="ECO:0000313" key="3">
    <source>
        <dbReference type="Proteomes" id="UP000184080"/>
    </source>
</evidence>
<dbReference type="Proteomes" id="UP000184080">
    <property type="component" value="Unassembled WGS sequence"/>
</dbReference>
<proteinExistence type="predicted"/>
<accession>A0A1M6N1X3</accession>
<feature type="transmembrane region" description="Helical" evidence="1">
    <location>
        <begin position="7"/>
        <end position="25"/>
    </location>
</feature>
<keyword evidence="1" id="KW-0812">Transmembrane</keyword>
<dbReference type="OrthoDB" id="6443639at2"/>
<organism evidence="2 3">
    <name type="scientific">Clostridium amylolyticum</name>
    <dbReference type="NCBI Taxonomy" id="1121298"/>
    <lineage>
        <taxon>Bacteria</taxon>
        <taxon>Bacillati</taxon>
        <taxon>Bacillota</taxon>
        <taxon>Clostridia</taxon>
        <taxon>Eubacteriales</taxon>
        <taxon>Clostridiaceae</taxon>
        <taxon>Clostridium</taxon>
    </lineage>
</organism>
<keyword evidence="1" id="KW-1133">Transmembrane helix</keyword>
<dbReference type="AlphaFoldDB" id="A0A1M6N1X3"/>